<accession>A0AAV0PRA0</accession>
<dbReference type="EMBL" id="CAMGYJ010000009">
    <property type="protein sequence ID" value="CAI0473767.1"/>
    <property type="molecule type" value="Genomic_DNA"/>
</dbReference>
<name>A0AAV0PRA0_9ROSI</name>
<protein>
    <submittedName>
        <fullName evidence="1">Uncharacterized protein</fullName>
    </submittedName>
</protein>
<proteinExistence type="predicted"/>
<organism evidence="1 2">
    <name type="scientific">Linum tenue</name>
    <dbReference type="NCBI Taxonomy" id="586396"/>
    <lineage>
        <taxon>Eukaryota</taxon>
        <taxon>Viridiplantae</taxon>
        <taxon>Streptophyta</taxon>
        <taxon>Embryophyta</taxon>
        <taxon>Tracheophyta</taxon>
        <taxon>Spermatophyta</taxon>
        <taxon>Magnoliopsida</taxon>
        <taxon>eudicotyledons</taxon>
        <taxon>Gunneridae</taxon>
        <taxon>Pentapetalae</taxon>
        <taxon>rosids</taxon>
        <taxon>fabids</taxon>
        <taxon>Malpighiales</taxon>
        <taxon>Linaceae</taxon>
        <taxon>Linum</taxon>
    </lineage>
</organism>
<sequence>MSSRKIDTVFLSIIVAHGCKVVVNARPSTTDEGYVAIRHWRFC</sequence>
<keyword evidence="2" id="KW-1185">Reference proteome</keyword>
<reference evidence="1" key="1">
    <citation type="submission" date="2022-08" db="EMBL/GenBank/DDBJ databases">
        <authorList>
            <person name="Gutierrez-Valencia J."/>
        </authorList>
    </citation>
    <scope>NUCLEOTIDE SEQUENCE</scope>
</reference>
<dbReference type="AlphaFoldDB" id="A0AAV0PRA0"/>
<comment type="caution">
    <text evidence="1">The sequence shown here is derived from an EMBL/GenBank/DDBJ whole genome shotgun (WGS) entry which is preliminary data.</text>
</comment>
<evidence type="ECO:0000313" key="2">
    <source>
        <dbReference type="Proteomes" id="UP001154282"/>
    </source>
</evidence>
<dbReference type="Proteomes" id="UP001154282">
    <property type="component" value="Unassembled WGS sequence"/>
</dbReference>
<gene>
    <name evidence="1" type="ORF">LITE_LOCUS39771</name>
</gene>
<evidence type="ECO:0000313" key="1">
    <source>
        <dbReference type="EMBL" id="CAI0473767.1"/>
    </source>
</evidence>